<proteinExistence type="predicted"/>
<reference evidence="1" key="1">
    <citation type="submission" date="2023-04" db="EMBL/GenBank/DDBJ databases">
        <title>A chromosome-level genome assembly of the parasitoid wasp Eretmocerus hayati.</title>
        <authorList>
            <person name="Zhong Y."/>
            <person name="Liu S."/>
            <person name="Liu Y."/>
        </authorList>
    </citation>
    <scope>NUCLEOTIDE SEQUENCE</scope>
    <source>
        <strain evidence="1">ZJU_SS_LIU_2023</strain>
    </source>
</reference>
<dbReference type="Proteomes" id="UP001239111">
    <property type="component" value="Chromosome 4"/>
</dbReference>
<evidence type="ECO:0000313" key="2">
    <source>
        <dbReference type="Proteomes" id="UP001239111"/>
    </source>
</evidence>
<protein>
    <submittedName>
        <fullName evidence="1">Uncharacterized protein</fullName>
    </submittedName>
</protein>
<sequence>MTYQPQPNFQNSFNFQVPPDVSLKDAEWVCQNPKTKDMMIIATGDSPAKTGEGPYHQQQGVWVQQPGSDGLHPSTSLWPGPPSDQAPQPSQPQLPSIPQPTESADWTANQGLLIVTGEPGKRATQWPKATTSNPIENHGEGVIDIRLGNQ</sequence>
<organism evidence="1 2">
    <name type="scientific">Eretmocerus hayati</name>
    <dbReference type="NCBI Taxonomy" id="131215"/>
    <lineage>
        <taxon>Eukaryota</taxon>
        <taxon>Metazoa</taxon>
        <taxon>Ecdysozoa</taxon>
        <taxon>Arthropoda</taxon>
        <taxon>Hexapoda</taxon>
        <taxon>Insecta</taxon>
        <taxon>Pterygota</taxon>
        <taxon>Neoptera</taxon>
        <taxon>Endopterygota</taxon>
        <taxon>Hymenoptera</taxon>
        <taxon>Apocrita</taxon>
        <taxon>Proctotrupomorpha</taxon>
        <taxon>Chalcidoidea</taxon>
        <taxon>Aphelinidae</taxon>
        <taxon>Aphelininae</taxon>
        <taxon>Eretmocerus</taxon>
    </lineage>
</organism>
<keyword evidence="2" id="KW-1185">Reference proteome</keyword>
<gene>
    <name evidence="1" type="ORF">QAD02_006463</name>
</gene>
<name>A0ACC2N1S8_9HYME</name>
<evidence type="ECO:0000313" key="1">
    <source>
        <dbReference type="EMBL" id="KAJ8664801.1"/>
    </source>
</evidence>
<comment type="caution">
    <text evidence="1">The sequence shown here is derived from an EMBL/GenBank/DDBJ whole genome shotgun (WGS) entry which is preliminary data.</text>
</comment>
<accession>A0ACC2N1S8</accession>
<dbReference type="EMBL" id="CM056744">
    <property type="protein sequence ID" value="KAJ8664801.1"/>
    <property type="molecule type" value="Genomic_DNA"/>
</dbReference>